<dbReference type="KEGG" id="blac:94351931"/>
<dbReference type="GO" id="GO:0005634">
    <property type="term" value="C:nucleus"/>
    <property type="evidence" value="ECO:0007669"/>
    <property type="project" value="TreeGrafter"/>
</dbReference>
<protein>
    <recommendedName>
        <fullName evidence="2">RPA-interacting protein N-terminal domain-containing protein</fullName>
    </recommendedName>
</protein>
<name>A0A976IDI4_BRELC</name>
<dbReference type="Proteomes" id="UP000294530">
    <property type="component" value="Unassembled WGS sequence"/>
</dbReference>
<evidence type="ECO:0000256" key="1">
    <source>
        <dbReference type="SAM" id="Coils"/>
    </source>
</evidence>
<dbReference type="PANTHER" id="PTHR31742:SF1">
    <property type="entry name" value="RPA-INTERACTING PROTEIN"/>
    <property type="match status" value="1"/>
</dbReference>
<reference evidence="3 4" key="1">
    <citation type="journal article" date="2021" name="Genome Biol.">
        <title>AFLAP: assembly-free linkage analysis pipeline using k-mers from genome sequencing data.</title>
        <authorList>
            <person name="Fletcher K."/>
            <person name="Zhang L."/>
            <person name="Gil J."/>
            <person name="Han R."/>
            <person name="Cavanaugh K."/>
            <person name="Michelmore R."/>
        </authorList>
    </citation>
    <scope>NUCLEOTIDE SEQUENCE [LARGE SCALE GENOMIC DNA]</scope>
    <source>
        <strain evidence="3 4">SF5</strain>
    </source>
</reference>
<dbReference type="Pfam" id="PF14766">
    <property type="entry name" value="RPA_interact_N"/>
    <property type="match status" value="1"/>
</dbReference>
<keyword evidence="1" id="KW-0175">Coiled coil</keyword>
<dbReference type="InterPro" id="IPR028156">
    <property type="entry name" value="RIP"/>
</dbReference>
<proteinExistence type="predicted"/>
<dbReference type="OrthoDB" id="120472at2759"/>
<sequence>MTRVTSKRVSLSPPVWKNQLRQRCLQRHKRDRRQVLLRLRQPGACMSLSDEMEQLVAKEQHEASLLLDANASVDDLHFSGRLQESDYLSIIHALEDSVCQEILEEKVEKWDEELRLAERMVELEDAELEAMLDGMNITEEPQRVLQAIAKRQQPNLL</sequence>
<feature type="domain" description="RPA-interacting protein N-terminal" evidence="2">
    <location>
        <begin position="13"/>
        <end position="42"/>
    </location>
</feature>
<dbReference type="EMBL" id="SHOA02000013">
    <property type="protein sequence ID" value="TDH67741.1"/>
    <property type="molecule type" value="Genomic_DNA"/>
</dbReference>
<accession>A0A976IDI4</accession>
<organism evidence="3 4">
    <name type="scientific">Bremia lactucae</name>
    <name type="common">Lettuce downy mildew</name>
    <dbReference type="NCBI Taxonomy" id="4779"/>
    <lineage>
        <taxon>Eukaryota</taxon>
        <taxon>Sar</taxon>
        <taxon>Stramenopiles</taxon>
        <taxon>Oomycota</taxon>
        <taxon>Peronosporomycetes</taxon>
        <taxon>Peronosporales</taxon>
        <taxon>Peronosporaceae</taxon>
        <taxon>Bremia</taxon>
    </lineage>
</organism>
<feature type="coiled-coil region" evidence="1">
    <location>
        <begin position="100"/>
        <end position="127"/>
    </location>
</feature>
<evidence type="ECO:0000313" key="4">
    <source>
        <dbReference type="Proteomes" id="UP000294530"/>
    </source>
</evidence>
<dbReference type="GeneID" id="94351931"/>
<evidence type="ECO:0000313" key="3">
    <source>
        <dbReference type="EMBL" id="TDH67741.1"/>
    </source>
</evidence>
<gene>
    <name evidence="3" type="ORF">CCR75_008206</name>
</gene>
<evidence type="ECO:0000259" key="2">
    <source>
        <dbReference type="Pfam" id="PF14766"/>
    </source>
</evidence>
<dbReference type="PANTHER" id="PTHR31742">
    <property type="entry name" value="RPA-INTERACTING PROTEIN RPAIN"/>
    <property type="match status" value="1"/>
</dbReference>
<dbReference type="RefSeq" id="XP_067817240.1">
    <property type="nucleotide sequence ID" value="XM_067966260.1"/>
</dbReference>
<dbReference type="GO" id="GO:0006606">
    <property type="term" value="P:protein import into nucleus"/>
    <property type="evidence" value="ECO:0007669"/>
    <property type="project" value="TreeGrafter"/>
</dbReference>
<comment type="caution">
    <text evidence="3">The sequence shown here is derived from an EMBL/GenBank/DDBJ whole genome shotgun (WGS) entry which is preliminary data.</text>
</comment>
<keyword evidence="4" id="KW-1185">Reference proteome</keyword>
<dbReference type="InterPro" id="IPR028158">
    <property type="entry name" value="RPA_interact_N_dom"/>
</dbReference>
<dbReference type="AlphaFoldDB" id="A0A976IDI4"/>